<evidence type="ECO:0000313" key="18">
    <source>
        <dbReference type="EMBL" id="KRN28941.1"/>
    </source>
</evidence>
<organism evidence="19 20">
    <name type="scientific">Lactobacillus selangorensis</name>
    <dbReference type="NCBI Taxonomy" id="81857"/>
    <lineage>
        <taxon>Bacteria</taxon>
        <taxon>Bacillati</taxon>
        <taxon>Bacillota</taxon>
        <taxon>Bacilli</taxon>
        <taxon>Lactobacillales</taxon>
        <taxon>Lactobacillaceae</taxon>
        <taxon>Lactobacillus</taxon>
    </lineage>
</organism>
<comment type="pathway">
    <text evidence="13">Cell wall biogenesis; peptidoglycan biosynthesis.</text>
</comment>
<evidence type="ECO:0000256" key="15">
    <source>
        <dbReference type="PIRSR" id="PIRSR039102-3"/>
    </source>
</evidence>
<evidence type="ECO:0000256" key="12">
    <source>
        <dbReference type="ARBA" id="ARBA00023316"/>
    </source>
</evidence>
<evidence type="ECO:0000256" key="4">
    <source>
        <dbReference type="ARBA" id="ARBA00022490"/>
    </source>
</evidence>
<evidence type="ECO:0000256" key="3">
    <source>
        <dbReference type="ARBA" id="ARBA00010871"/>
    </source>
</evidence>
<dbReference type="SUPFAM" id="SSF56059">
    <property type="entry name" value="Glutathione synthetase ATP-binding domain-like"/>
    <property type="match status" value="1"/>
</dbReference>
<comment type="caution">
    <text evidence="19">The sequence shown here is derived from an EMBL/GenBank/DDBJ whole genome shotgun (WGS) entry which is preliminary data.</text>
</comment>
<evidence type="ECO:0000256" key="13">
    <source>
        <dbReference type="HAMAP-Rule" id="MF_00047"/>
    </source>
</evidence>
<evidence type="ECO:0000256" key="10">
    <source>
        <dbReference type="ARBA" id="ARBA00022984"/>
    </source>
</evidence>
<proteinExistence type="inferred from homology"/>
<evidence type="ECO:0000256" key="11">
    <source>
        <dbReference type="ARBA" id="ARBA00023211"/>
    </source>
</evidence>
<evidence type="ECO:0000256" key="2">
    <source>
        <dbReference type="ARBA" id="ARBA00004496"/>
    </source>
</evidence>
<dbReference type="PANTHER" id="PTHR23132:SF23">
    <property type="entry name" value="D-ALANINE--D-ALANINE LIGASE B"/>
    <property type="match status" value="1"/>
</dbReference>
<accession>A0A0R2FW67</accession>
<dbReference type="InterPro" id="IPR013815">
    <property type="entry name" value="ATP_grasp_subdomain_1"/>
</dbReference>
<evidence type="ECO:0000256" key="1">
    <source>
        <dbReference type="ARBA" id="ARBA00001936"/>
    </source>
</evidence>
<keyword evidence="6 15" id="KW-0479">Metal-binding</keyword>
<dbReference type="Proteomes" id="UP000051645">
    <property type="component" value="Unassembled WGS sequence"/>
</dbReference>
<feature type="binding site" evidence="15">
    <location>
        <position position="307"/>
    </location>
    <ligand>
        <name>Mg(2+)</name>
        <dbReference type="ChEBI" id="CHEBI:18420"/>
        <label>2</label>
    </ligand>
</feature>
<dbReference type="SMART" id="SM01209">
    <property type="entry name" value="GARS_A"/>
    <property type="match status" value="1"/>
</dbReference>
<comment type="function">
    <text evidence="13">Cell wall formation.</text>
</comment>
<dbReference type="PIRSF" id="PIRSF039102">
    <property type="entry name" value="Ddl/VanB"/>
    <property type="match status" value="1"/>
</dbReference>
<feature type="domain" description="ATP-grasp" evidence="17">
    <location>
        <begin position="146"/>
        <end position="340"/>
    </location>
</feature>
<dbReference type="InterPro" id="IPR011127">
    <property type="entry name" value="Dala_Dala_lig_N"/>
</dbReference>
<evidence type="ECO:0000256" key="14">
    <source>
        <dbReference type="PIRSR" id="PIRSR039102-1"/>
    </source>
</evidence>
<keyword evidence="11 15" id="KW-0464">Manganese</keyword>
<comment type="catalytic activity">
    <reaction evidence="13">
        <text>2 D-alanine + ATP = D-alanyl-D-alanine + ADP + phosphate + H(+)</text>
        <dbReference type="Rhea" id="RHEA:11224"/>
        <dbReference type="ChEBI" id="CHEBI:15378"/>
        <dbReference type="ChEBI" id="CHEBI:30616"/>
        <dbReference type="ChEBI" id="CHEBI:43474"/>
        <dbReference type="ChEBI" id="CHEBI:57416"/>
        <dbReference type="ChEBI" id="CHEBI:57822"/>
        <dbReference type="ChEBI" id="CHEBI:456216"/>
        <dbReference type="EC" id="6.3.2.4"/>
    </reaction>
</comment>
<dbReference type="EMBL" id="JQAT01000002">
    <property type="protein sequence ID" value="KRN28941.1"/>
    <property type="molecule type" value="Genomic_DNA"/>
</dbReference>
<keyword evidence="12 13" id="KW-0961">Cell wall biogenesis/degradation</keyword>
<dbReference type="InterPro" id="IPR016185">
    <property type="entry name" value="PreATP-grasp_dom_sf"/>
</dbReference>
<dbReference type="InterPro" id="IPR011761">
    <property type="entry name" value="ATP-grasp"/>
</dbReference>
<sequence>MKIVVLAGGRSTERNVSLSSGLNVANALRQKGHQVAFVDLFLGQELASDADIDALFTTAQTGPSAPISDEVLTDEKINSLRTDGTIGLFGKNVLKICQHADIVYMGLHGEDGENGKVQAVLDLFDIRYTGSGTLASGVAMNKKVSKEIMLQNHISTAPFVTAYRDENEIPSVPFDYPVVVKPSSGGSSVGTHIVRDPADLEDAVLDAFRFDYEVLIEKYIKGREFSLGIVNERPMPGIEIVVHDGWYDFKHKFQANNTTEFITPPAIDDALHDEMKKVALKTFHVLGMQNYGRIDFLLDDTGMYVIEANTLPGMTPLSLLPQEAAVVNISYADLCDQIVLGKWKLYEQNEVH</sequence>
<feature type="binding site" evidence="15">
    <location>
        <position position="307"/>
    </location>
    <ligand>
        <name>Mg(2+)</name>
        <dbReference type="ChEBI" id="CHEBI:18420"/>
        <label>1</label>
    </ligand>
</feature>
<dbReference type="Gene3D" id="3.30.470.20">
    <property type="entry name" value="ATP-grasp fold, B domain"/>
    <property type="match status" value="1"/>
</dbReference>
<keyword evidence="20" id="KW-1185">Reference proteome</keyword>
<dbReference type="GO" id="GO:0071555">
    <property type="term" value="P:cell wall organization"/>
    <property type="evidence" value="ECO:0007669"/>
    <property type="project" value="UniProtKB-KW"/>
</dbReference>
<dbReference type="AlphaFoldDB" id="A0A0R2FW67"/>
<evidence type="ECO:0000256" key="8">
    <source>
        <dbReference type="ARBA" id="ARBA00022840"/>
    </source>
</evidence>
<evidence type="ECO:0000256" key="6">
    <source>
        <dbReference type="ARBA" id="ARBA00022723"/>
    </source>
</evidence>
<keyword evidence="4 13" id="KW-0963">Cytoplasm</keyword>
<dbReference type="GO" id="GO:0046872">
    <property type="term" value="F:metal ion binding"/>
    <property type="evidence" value="ECO:0007669"/>
    <property type="project" value="UniProtKB-KW"/>
</dbReference>
<gene>
    <name evidence="13" type="primary">ddl</name>
    <name evidence="18" type="ORF">IV38_GL001152</name>
    <name evidence="19" type="ORF">IV40_GL000701</name>
</gene>
<feature type="active site" evidence="14">
    <location>
        <position position="187"/>
    </location>
</feature>
<dbReference type="PROSITE" id="PS50975">
    <property type="entry name" value="ATP_GRASP"/>
    <property type="match status" value="1"/>
</dbReference>
<keyword evidence="5 13" id="KW-0436">Ligase</keyword>
<feature type="active site" evidence="14">
    <location>
        <position position="318"/>
    </location>
</feature>
<evidence type="ECO:0000259" key="17">
    <source>
        <dbReference type="PROSITE" id="PS50975"/>
    </source>
</evidence>
<dbReference type="RefSeq" id="WP_057768910.1">
    <property type="nucleotide sequence ID" value="NZ_JQAT01000002.1"/>
</dbReference>
<feature type="binding site" evidence="15">
    <location>
        <position position="295"/>
    </location>
    <ligand>
        <name>Mg(2+)</name>
        <dbReference type="ChEBI" id="CHEBI:18420"/>
        <label>1</label>
    </ligand>
</feature>
<keyword evidence="15" id="KW-0460">Magnesium</keyword>
<comment type="similarity">
    <text evidence="3 13">Belongs to the D-alanine--D-alanine ligase family.</text>
</comment>
<dbReference type="NCBIfam" id="NF002378">
    <property type="entry name" value="PRK01372.1"/>
    <property type="match status" value="1"/>
</dbReference>
<evidence type="ECO:0000256" key="9">
    <source>
        <dbReference type="ARBA" id="ARBA00022960"/>
    </source>
</evidence>
<dbReference type="OrthoDB" id="9813261at2"/>
<dbReference type="GO" id="GO:0009252">
    <property type="term" value="P:peptidoglycan biosynthetic process"/>
    <property type="evidence" value="ECO:0007669"/>
    <property type="project" value="UniProtKB-UniRule"/>
</dbReference>
<dbReference type="Pfam" id="PF01820">
    <property type="entry name" value="Dala_Dala_lig_N"/>
    <property type="match status" value="1"/>
</dbReference>
<evidence type="ECO:0000313" key="21">
    <source>
        <dbReference type="Proteomes" id="UP000051751"/>
    </source>
</evidence>
<dbReference type="PROSITE" id="PS00843">
    <property type="entry name" value="DALA_DALA_LIGASE_1"/>
    <property type="match status" value="1"/>
</dbReference>
<dbReference type="Gene3D" id="3.30.1490.20">
    <property type="entry name" value="ATP-grasp fold, A domain"/>
    <property type="match status" value="1"/>
</dbReference>
<dbReference type="InterPro" id="IPR005905">
    <property type="entry name" value="D_ala_D_ala"/>
</dbReference>
<keyword evidence="8 16" id="KW-0067">ATP-binding</keyword>
<dbReference type="Gene3D" id="3.40.50.20">
    <property type="match status" value="1"/>
</dbReference>
<dbReference type="SUPFAM" id="SSF52440">
    <property type="entry name" value="PreATP-grasp domain"/>
    <property type="match status" value="1"/>
</dbReference>
<dbReference type="GO" id="GO:0005524">
    <property type="term" value="F:ATP binding"/>
    <property type="evidence" value="ECO:0007669"/>
    <property type="project" value="UniProtKB-UniRule"/>
</dbReference>
<dbReference type="Proteomes" id="UP000051751">
    <property type="component" value="Unassembled WGS sequence"/>
</dbReference>
<dbReference type="GO" id="GO:0008360">
    <property type="term" value="P:regulation of cell shape"/>
    <property type="evidence" value="ECO:0007669"/>
    <property type="project" value="UniProtKB-KW"/>
</dbReference>
<dbReference type="NCBIfam" id="TIGR01205">
    <property type="entry name" value="D_ala_D_alaTIGR"/>
    <property type="match status" value="1"/>
</dbReference>
<comment type="subcellular location">
    <subcellularLocation>
        <location evidence="2 13">Cytoplasm</location>
    </subcellularLocation>
</comment>
<dbReference type="EC" id="6.3.2.4" evidence="13"/>
<dbReference type="HAMAP" id="MF_00047">
    <property type="entry name" value="Dala_Dala_lig"/>
    <property type="match status" value="1"/>
</dbReference>
<dbReference type="PANTHER" id="PTHR23132">
    <property type="entry name" value="D-ALANINE--D-ALANINE LIGASE"/>
    <property type="match status" value="1"/>
</dbReference>
<evidence type="ECO:0000313" key="19">
    <source>
        <dbReference type="EMBL" id="KRN32649.1"/>
    </source>
</evidence>
<dbReference type="GO" id="GO:0008716">
    <property type="term" value="F:D-alanine-D-alanine ligase activity"/>
    <property type="evidence" value="ECO:0007669"/>
    <property type="project" value="UniProtKB-UniRule"/>
</dbReference>
<evidence type="ECO:0000313" key="20">
    <source>
        <dbReference type="Proteomes" id="UP000051645"/>
    </source>
</evidence>
<dbReference type="Pfam" id="PF07478">
    <property type="entry name" value="Dala_Dala_lig_C"/>
    <property type="match status" value="1"/>
</dbReference>
<name>A0A0R2FW67_9LACO</name>
<dbReference type="InterPro" id="IPR000291">
    <property type="entry name" value="D-Ala_lig_Van_CS"/>
</dbReference>
<keyword evidence="9 13" id="KW-0133">Cell shape</keyword>
<evidence type="ECO:0000256" key="7">
    <source>
        <dbReference type="ARBA" id="ARBA00022741"/>
    </source>
</evidence>
<reference evidence="20 21" key="1">
    <citation type="journal article" date="2015" name="Genome Announc.">
        <title>Expanding the biotechnology potential of lactobacilli through comparative genomics of 213 strains and associated genera.</title>
        <authorList>
            <person name="Sun Z."/>
            <person name="Harris H.M."/>
            <person name="McCann A."/>
            <person name="Guo C."/>
            <person name="Argimon S."/>
            <person name="Zhang W."/>
            <person name="Yang X."/>
            <person name="Jeffery I.B."/>
            <person name="Cooney J.C."/>
            <person name="Kagawa T.F."/>
            <person name="Liu W."/>
            <person name="Song Y."/>
            <person name="Salvetti E."/>
            <person name="Wrobel A."/>
            <person name="Rasinkangas P."/>
            <person name="Parkhill J."/>
            <person name="Rea M.C."/>
            <person name="O'Sullivan O."/>
            <person name="Ritari J."/>
            <person name="Douillard F.P."/>
            <person name="Paul Ross R."/>
            <person name="Yang R."/>
            <person name="Briner A.E."/>
            <person name="Felis G.E."/>
            <person name="de Vos W.M."/>
            <person name="Barrangou R."/>
            <person name="Klaenhammer T.R."/>
            <person name="Caufield P.W."/>
            <person name="Cui Y."/>
            <person name="Zhang H."/>
            <person name="O'Toole P.W."/>
        </authorList>
    </citation>
    <scope>NUCLEOTIDE SEQUENCE [LARGE SCALE GENOMIC DNA]</scope>
    <source>
        <strain evidence="18 21">ATCC BAA-66</strain>
        <strain evidence="19 20">DSM 13344</strain>
    </source>
</reference>
<comment type="cofactor">
    <cofactor evidence="15">
        <name>Mg(2+)</name>
        <dbReference type="ChEBI" id="CHEBI:18420"/>
    </cofactor>
    <cofactor evidence="15">
        <name>Mn(2+)</name>
        <dbReference type="ChEBI" id="CHEBI:29035"/>
    </cofactor>
    <text evidence="15">Binds 2 magnesium or manganese ions per subunit.</text>
</comment>
<dbReference type="InterPro" id="IPR011095">
    <property type="entry name" value="Dala_Dala_lig_C"/>
</dbReference>
<dbReference type="UniPathway" id="UPA00219"/>
<feature type="binding site" evidence="15">
    <location>
        <position position="309"/>
    </location>
    <ligand>
        <name>Mg(2+)</name>
        <dbReference type="ChEBI" id="CHEBI:18420"/>
        <label>2</label>
    </ligand>
</feature>
<dbReference type="STRING" id="81857.IV38_GL001152"/>
<keyword evidence="10 13" id="KW-0573">Peptidoglycan synthesis</keyword>
<protein>
    <recommendedName>
        <fullName evidence="13">D-alanine--D-alanine ligase</fullName>
        <ecNumber evidence="13">6.3.2.4</ecNumber>
    </recommendedName>
    <alternativeName>
        <fullName evidence="13">D-Ala-D-Ala ligase</fullName>
    </alternativeName>
    <alternativeName>
        <fullName evidence="13">D-alanylalanine synthetase</fullName>
    </alternativeName>
</protein>
<evidence type="ECO:0000256" key="5">
    <source>
        <dbReference type="ARBA" id="ARBA00022598"/>
    </source>
</evidence>
<feature type="active site" evidence="14">
    <location>
        <position position="13"/>
    </location>
</feature>
<keyword evidence="7 16" id="KW-0547">Nucleotide-binding</keyword>
<dbReference type="PATRIC" id="fig|81857.3.peg.1158"/>
<dbReference type="GO" id="GO:0005737">
    <property type="term" value="C:cytoplasm"/>
    <property type="evidence" value="ECO:0007669"/>
    <property type="project" value="UniProtKB-SubCell"/>
</dbReference>
<dbReference type="EMBL" id="JQAZ01000002">
    <property type="protein sequence ID" value="KRN32649.1"/>
    <property type="molecule type" value="Genomic_DNA"/>
</dbReference>
<evidence type="ECO:0000256" key="16">
    <source>
        <dbReference type="PROSITE-ProRule" id="PRU00409"/>
    </source>
</evidence>
<comment type="cofactor">
    <cofactor evidence="1">
        <name>Mn(2+)</name>
        <dbReference type="ChEBI" id="CHEBI:29035"/>
    </cofactor>
</comment>